<feature type="region of interest" description="Disordered" evidence="1">
    <location>
        <begin position="43"/>
        <end position="115"/>
    </location>
</feature>
<dbReference type="EMBL" id="CM002922">
    <property type="protein sequence ID" value="KGN64466.1"/>
    <property type="molecule type" value="Genomic_DNA"/>
</dbReference>
<protein>
    <submittedName>
        <fullName evidence="2">Uncharacterized protein</fullName>
    </submittedName>
</protein>
<feature type="compositionally biased region" description="Polar residues" evidence="1">
    <location>
        <begin position="83"/>
        <end position="95"/>
    </location>
</feature>
<dbReference type="Proteomes" id="UP000029981">
    <property type="component" value="Chromosome 1"/>
</dbReference>
<keyword evidence="3" id="KW-1185">Reference proteome</keyword>
<evidence type="ECO:0000256" key="1">
    <source>
        <dbReference type="SAM" id="MobiDB-lite"/>
    </source>
</evidence>
<reference evidence="2 3" key="4">
    <citation type="journal article" date="2011" name="BMC Genomics">
        <title>RNA-Seq improves annotation of protein-coding genes in the cucumber genome.</title>
        <authorList>
            <person name="Li Z."/>
            <person name="Zhang Z."/>
            <person name="Yan P."/>
            <person name="Huang S."/>
            <person name="Fei Z."/>
            <person name="Lin K."/>
        </authorList>
    </citation>
    <scope>NUCLEOTIDE SEQUENCE [LARGE SCALE GENOMIC DNA]</scope>
    <source>
        <strain evidence="3">cv. 9930</strain>
    </source>
</reference>
<organism evidence="2 3">
    <name type="scientific">Cucumis sativus</name>
    <name type="common">Cucumber</name>
    <dbReference type="NCBI Taxonomy" id="3659"/>
    <lineage>
        <taxon>Eukaryota</taxon>
        <taxon>Viridiplantae</taxon>
        <taxon>Streptophyta</taxon>
        <taxon>Embryophyta</taxon>
        <taxon>Tracheophyta</taxon>
        <taxon>Spermatophyta</taxon>
        <taxon>Magnoliopsida</taxon>
        <taxon>eudicotyledons</taxon>
        <taxon>Gunneridae</taxon>
        <taxon>Pentapetalae</taxon>
        <taxon>rosids</taxon>
        <taxon>fabids</taxon>
        <taxon>Cucurbitales</taxon>
        <taxon>Cucurbitaceae</taxon>
        <taxon>Benincaseae</taxon>
        <taxon>Cucumis</taxon>
    </lineage>
</organism>
<reference evidence="2 3" key="3">
    <citation type="journal article" date="2010" name="BMC Genomics">
        <title>Transcriptome sequencing and comparative analysis of cucumber flowers with different sex types.</title>
        <authorList>
            <person name="Guo S."/>
            <person name="Zheng Y."/>
            <person name="Joung J.G."/>
            <person name="Liu S."/>
            <person name="Zhang Z."/>
            <person name="Crasta O.R."/>
            <person name="Sobral B.W."/>
            <person name="Xu Y."/>
            <person name="Huang S."/>
            <person name="Fei Z."/>
        </authorList>
    </citation>
    <scope>NUCLEOTIDE SEQUENCE [LARGE SCALE GENOMIC DNA]</scope>
    <source>
        <strain evidence="3">cv. 9930</strain>
    </source>
</reference>
<accession>A0A0A0LWV8</accession>
<reference evidence="2 3" key="1">
    <citation type="journal article" date="2009" name="Nat. Genet.">
        <title>The genome of the cucumber, Cucumis sativus L.</title>
        <authorList>
            <person name="Huang S."/>
            <person name="Li R."/>
            <person name="Zhang Z."/>
            <person name="Li L."/>
            <person name="Gu X."/>
            <person name="Fan W."/>
            <person name="Lucas W.J."/>
            <person name="Wang X."/>
            <person name="Xie B."/>
            <person name="Ni P."/>
            <person name="Ren Y."/>
            <person name="Zhu H."/>
            <person name="Li J."/>
            <person name="Lin K."/>
            <person name="Jin W."/>
            <person name="Fei Z."/>
            <person name="Li G."/>
            <person name="Staub J."/>
            <person name="Kilian A."/>
            <person name="van der Vossen E.A."/>
            <person name="Wu Y."/>
            <person name="Guo J."/>
            <person name="He J."/>
            <person name="Jia Z."/>
            <person name="Ren Y."/>
            <person name="Tian G."/>
            <person name="Lu Y."/>
            <person name="Ruan J."/>
            <person name="Qian W."/>
            <person name="Wang M."/>
            <person name="Huang Q."/>
            <person name="Li B."/>
            <person name="Xuan Z."/>
            <person name="Cao J."/>
            <person name="Asan"/>
            <person name="Wu Z."/>
            <person name="Zhang J."/>
            <person name="Cai Q."/>
            <person name="Bai Y."/>
            <person name="Zhao B."/>
            <person name="Han Y."/>
            <person name="Li Y."/>
            <person name="Li X."/>
            <person name="Wang S."/>
            <person name="Shi Q."/>
            <person name="Liu S."/>
            <person name="Cho W.K."/>
            <person name="Kim J.Y."/>
            <person name="Xu Y."/>
            <person name="Heller-Uszynska K."/>
            <person name="Miao H."/>
            <person name="Cheng Z."/>
            <person name="Zhang S."/>
            <person name="Wu J."/>
            <person name="Yang Y."/>
            <person name="Kang H."/>
            <person name="Li M."/>
            <person name="Liang H."/>
            <person name="Ren X."/>
            <person name="Shi Z."/>
            <person name="Wen M."/>
            <person name="Jian M."/>
            <person name="Yang H."/>
            <person name="Zhang G."/>
            <person name="Yang Z."/>
            <person name="Chen R."/>
            <person name="Liu S."/>
            <person name="Li J."/>
            <person name="Ma L."/>
            <person name="Liu H."/>
            <person name="Zhou Y."/>
            <person name="Zhao J."/>
            <person name="Fang X."/>
            <person name="Li G."/>
            <person name="Fang L."/>
            <person name="Li Y."/>
            <person name="Liu D."/>
            <person name="Zheng H."/>
            <person name="Zhang Y."/>
            <person name="Qin N."/>
            <person name="Li Z."/>
            <person name="Yang G."/>
            <person name="Yang S."/>
            <person name="Bolund L."/>
            <person name="Kristiansen K."/>
            <person name="Zheng H."/>
            <person name="Li S."/>
            <person name="Zhang X."/>
            <person name="Yang H."/>
            <person name="Wang J."/>
            <person name="Sun R."/>
            <person name="Zhang B."/>
            <person name="Jiang S."/>
            <person name="Wang J."/>
            <person name="Du Y."/>
            <person name="Li S."/>
        </authorList>
    </citation>
    <scope>NUCLEOTIDE SEQUENCE [LARGE SCALE GENOMIC DNA]</scope>
    <source>
        <strain evidence="3">cv. 9930</strain>
    </source>
</reference>
<feature type="compositionally biased region" description="Polar residues" evidence="1">
    <location>
        <begin position="106"/>
        <end position="115"/>
    </location>
</feature>
<dbReference type="AlphaFoldDB" id="A0A0A0LWV8"/>
<name>A0A0A0LWV8_CUCSA</name>
<reference evidence="2 3" key="2">
    <citation type="journal article" date="2009" name="PLoS ONE">
        <title>An integrated genetic and cytogenetic map of the cucumber genome.</title>
        <authorList>
            <person name="Ren Y."/>
            <person name="Zhang Z."/>
            <person name="Liu J."/>
            <person name="Staub J.E."/>
            <person name="Han Y."/>
            <person name="Cheng Z."/>
            <person name="Li X."/>
            <person name="Lu J."/>
            <person name="Miao H."/>
            <person name="Kang H."/>
            <person name="Xie B."/>
            <person name="Gu X."/>
            <person name="Wang X."/>
            <person name="Du Y."/>
            <person name="Jin W."/>
            <person name="Huang S."/>
        </authorList>
    </citation>
    <scope>NUCLEOTIDE SEQUENCE [LARGE SCALE GENOMIC DNA]</scope>
    <source>
        <strain evidence="3">cv. 9930</strain>
    </source>
</reference>
<feature type="compositionally biased region" description="Polar residues" evidence="1">
    <location>
        <begin position="49"/>
        <end position="66"/>
    </location>
</feature>
<evidence type="ECO:0000313" key="3">
    <source>
        <dbReference type="Proteomes" id="UP000029981"/>
    </source>
</evidence>
<gene>
    <name evidence="2" type="ORF">Csa_1G057020</name>
</gene>
<proteinExistence type="predicted"/>
<dbReference type="Gramene" id="KGN64466">
    <property type="protein sequence ID" value="KGN64466"/>
    <property type="gene ID" value="Csa_1G057020"/>
</dbReference>
<sequence length="115" mass="12481">MAFPTTHRRRKTTNNNSFCRAPCTLLLSPLELQTPAVTSRLHLHPSVDPQPQATPFCSGSAASQSRPLLYSMPPPPAECHVGLTSSTEDTLTQRPRLTESEVDSGRVSTQLNVVG</sequence>
<evidence type="ECO:0000313" key="2">
    <source>
        <dbReference type="EMBL" id="KGN64466.1"/>
    </source>
</evidence>